<protein>
    <submittedName>
        <fullName evidence="2">Uncharacterized protein</fullName>
    </submittedName>
</protein>
<sequence length="113" mass="12686">MLDSSIDPSSPQVMQQEHFHPILGGTVPPTKKRITRGTKRRLFFSRTHFFTVHGRSDEVRRLHRTGSRAALEFCPSVLSVAAHFLVFVCNYMETTSSSALQYFNHPPPCPSGG</sequence>
<feature type="compositionally biased region" description="Polar residues" evidence="1">
    <location>
        <begin position="1"/>
        <end position="15"/>
    </location>
</feature>
<organism evidence="2 3">
    <name type="scientific">Caerostris extrusa</name>
    <name type="common">Bark spider</name>
    <name type="synonym">Caerostris bankana</name>
    <dbReference type="NCBI Taxonomy" id="172846"/>
    <lineage>
        <taxon>Eukaryota</taxon>
        <taxon>Metazoa</taxon>
        <taxon>Ecdysozoa</taxon>
        <taxon>Arthropoda</taxon>
        <taxon>Chelicerata</taxon>
        <taxon>Arachnida</taxon>
        <taxon>Araneae</taxon>
        <taxon>Araneomorphae</taxon>
        <taxon>Entelegynae</taxon>
        <taxon>Araneoidea</taxon>
        <taxon>Araneidae</taxon>
        <taxon>Caerostris</taxon>
    </lineage>
</organism>
<reference evidence="2 3" key="1">
    <citation type="submission" date="2021-06" db="EMBL/GenBank/DDBJ databases">
        <title>Caerostris extrusa draft genome.</title>
        <authorList>
            <person name="Kono N."/>
            <person name="Arakawa K."/>
        </authorList>
    </citation>
    <scope>NUCLEOTIDE SEQUENCE [LARGE SCALE GENOMIC DNA]</scope>
</reference>
<evidence type="ECO:0000313" key="2">
    <source>
        <dbReference type="EMBL" id="GIX90872.1"/>
    </source>
</evidence>
<evidence type="ECO:0000256" key="1">
    <source>
        <dbReference type="SAM" id="MobiDB-lite"/>
    </source>
</evidence>
<dbReference type="EMBL" id="BPLR01021536">
    <property type="protein sequence ID" value="GIX90872.1"/>
    <property type="molecule type" value="Genomic_DNA"/>
</dbReference>
<gene>
    <name evidence="2" type="ORF">CEXT_672431</name>
</gene>
<accession>A0AAV4P115</accession>
<comment type="caution">
    <text evidence="2">The sequence shown here is derived from an EMBL/GenBank/DDBJ whole genome shotgun (WGS) entry which is preliminary data.</text>
</comment>
<keyword evidence="3" id="KW-1185">Reference proteome</keyword>
<proteinExistence type="predicted"/>
<evidence type="ECO:0000313" key="3">
    <source>
        <dbReference type="Proteomes" id="UP001054945"/>
    </source>
</evidence>
<dbReference type="AlphaFoldDB" id="A0AAV4P115"/>
<name>A0AAV4P115_CAEEX</name>
<feature type="region of interest" description="Disordered" evidence="1">
    <location>
        <begin position="1"/>
        <end position="32"/>
    </location>
</feature>
<dbReference type="Proteomes" id="UP001054945">
    <property type="component" value="Unassembled WGS sequence"/>
</dbReference>